<dbReference type="PANTHER" id="PTHR43113:SF1">
    <property type="entry name" value="1,4-DIHYDROXY-2-NAPHTHOYL-COA SYNTHASE, PEROXISOMAL"/>
    <property type="match status" value="1"/>
</dbReference>
<protein>
    <recommendedName>
        <fullName evidence="2">1,4-dihydroxy-2-naphthoyl-CoA synthase</fullName>
    </recommendedName>
</protein>
<dbReference type="PANTHER" id="PTHR43113">
    <property type="entry name" value="NUCLEOSIDE-DIPHOSPHATE-SUGAR EPIMERASE"/>
    <property type="match status" value="1"/>
</dbReference>
<dbReference type="Pfam" id="PF00378">
    <property type="entry name" value="ECH_1"/>
    <property type="match status" value="1"/>
</dbReference>
<dbReference type="Gene3D" id="3.90.226.10">
    <property type="entry name" value="2-enoyl-CoA Hydratase, Chain A, domain 1"/>
    <property type="match status" value="1"/>
</dbReference>
<dbReference type="EMBL" id="UINC01018798">
    <property type="protein sequence ID" value="SVA79235.1"/>
    <property type="molecule type" value="Genomic_DNA"/>
</dbReference>
<feature type="non-terminal residue" evidence="1">
    <location>
        <position position="1"/>
    </location>
</feature>
<evidence type="ECO:0008006" key="2">
    <source>
        <dbReference type="Google" id="ProtNLM"/>
    </source>
</evidence>
<accession>A0A381YQF5</accession>
<reference evidence="1" key="1">
    <citation type="submission" date="2018-05" db="EMBL/GenBank/DDBJ databases">
        <authorList>
            <person name="Lanie J.A."/>
            <person name="Ng W.-L."/>
            <person name="Kazmierczak K.M."/>
            <person name="Andrzejewski T.M."/>
            <person name="Davidsen T.M."/>
            <person name="Wayne K.J."/>
            <person name="Tettelin H."/>
            <person name="Glass J.I."/>
            <person name="Rusch D."/>
            <person name="Podicherti R."/>
            <person name="Tsui H.-C.T."/>
            <person name="Winkler M.E."/>
        </authorList>
    </citation>
    <scope>NUCLEOTIDE SEQUENCE</scope>
</reference>
<dbReference type="InterPro" id="IPR001753">
    <property type="entry name" value="Enoyl-CoA_hydra/iso"/>
</dbReference>
<evidence type="ECO:0000313" key="1">
    <source>
        <dbReference type="EMBL" id="SVA79235.1"/>
    </source>
</evidence>
<dbReference type="GO" id="GO:0009234">
    <property type="term" value="P:menaquinone biosynthetic process"/>
    <property type="evidence" value="ECO:0007669"/>
    <property type="project" value="TreeGrafter"/>
</dbReference>
<organism evidence="1">
    <name type="scientific">marine metagenome</name>
    <dbReference type="NCBI Taxonomy" id="408172"/>
    <lineage>
        <taxon>unclassified sequences</taxon>
        <taxon>metagenomes</taxon>
        <taxon>ecological metagenomes</taxon>
    </lineage>
</organism>
<dbReference type="SUPFAM" id="SSF52096">
    <property type="entry name" value="ClpP/crotonase"/>
    <property type="match status" value="1"/>
</dbReference>
<dbReference type="GO" id="GO:0005829">
    <property type="term" value="C:cytosol"/>
    <property type="evidence" value="ECO:0007669"/>
    <property type="project" value="TreeGrafter"/>
</dbReference>
<name>A0A381YQF5_9ZZZZ</name>
<gene>
    <name evidence="1" type="ORF">METZ01_LOCUS132089</name>
</gene>
<dbReference type="InterPro" id="IPR029045">
    <property type="entry name" value="ClpP/crotonase-like_dom_sf"/>
</dbReference>
<proteinExistence type="predicted"/>
<sequence length="82" mass="8794">VSEPIFEDILYQTNDGIARITINRPKTLNAMRDTTFAELAAAIELAGQDRKIGVIVLSGTGDRAFSSGGDVKWEKAGGLADR</sequence>
<feature type="non-terminal residue" evidence="1">
    <location>
        <position position="82"/>
    </location>
</feature>
<dbReference type="AlphaFoldDB" id="A0A381YQF5"/>
<dbReference type="GO" id="GO:0008935">
    <property type="term" value="F:1,4-dihydroxy-2-naphthoyl-CoA synthase activity"/>
    <property type="evidence" value="ECO:0007669"/>
    <property type="project" value="TreeGrafter"/>
</dbReference>